<evidence type="ECO:0000313" key="1">
    <source>
        <dbReference type="EMBL" id="GMF29434.1"/>
    </source>
</evidence>
<reference evidence="1" key="1">
    <citation type="submission" date="2023-04" db="EMBL/GenBank/DDBJ databases">
        <title>Phytophthora fragariaefolia NBRC 109709.</title>
        <authorList>
            <person name="Ichikawa N."/>
            <person name="Sato H."/>
            <person name="Tonouchi N."/>
        </authorList>
    </citation>
    <scope>NUCLEOTIDE SEQUENCE</scope>
    <source>
        <strain evidence="1">NBRC 109709</strain>
    </source>
</reference>
<proteinExistence type="predicted"/>
<comment type="caution">
    <text evidence="1">The sequence shown here is derived from an EMBL/GenBank/DDBJ whole genome shotgun (WGS) entry which is preliminary data.</text>
</comment>
<accession>A0A9W6UAJ7</accession>
<keyword evidence="2" id="KW-1185">Reference proteome</keyword>
<gene>
    <name evidence="1" type="ORF">Pfra01_000629900</name>
</gene>
<name>A0A9W6UAJ7_9STRA</name>
<sequence length="75" mass="8156">MTYFRQGIPDPARSSTDPVGVAWIQPFLSTGGGIQNNLDPTSNPLPDQEYGSRSSIQLEALERTKSTKTNMICGL</sequence>
<dbReference type="EMBL" id="BSXT01000533">
    <property type="protein sequence ID" value="GMF29434.1"/>
    <property type="molecule type" value="Genomic_DNA"/>
</dbReference>
<dbReference type="AlphaFoldDB" id="A0A9W6UAJ7"/>
<protein>
    <submittedName>
        <fullName evidence="1">Unnamed protein product</fullName>
    </submittedName>
</protein>
<dbReference type="Proteomes" id="UP001165121">
    <property type="component" value="Unassembled WGS sequence"/>
</dbReference>
<evidence type="ECO:0000313" key="2">
    <source>
        <dbReference type="Proteomes" id="UP001165121"/>
    </source>
</evidence>
<organism evidence="1 2">
    <name type="scientific">Phytophthora fragariaefolia</name>
    <dbReference type="NCBI Taxonomy" id="1490495"/>
    <lineage>
        <taxon>Eukaryota</taxon>
        <taxon>Sar</taxon>
        <taxon>Stramenopiles</taxon>
        <taxon>Oomycota</taxon>
        <taxon>Peronosporomycetes</taxon>
        <taxon>Peronosporales</taxon>
        <taxon>Peronosporaceae</taxon>
        <taxon>Phytophthora</taxon>
    </lineage>
</organism>